<dbReference type="SMART" id="SM00360">
    <property type="entry name" value="RRM"/>
    <property type="match status" value="1"/>
</dbReference>
<feature type="region of interest" description="Disordered" evidence="3">
    <location>
        <begin position="26"/>
        <end position="46"/>
    </location>
</feature>
<dbReference type="InterPro" id="IPR000504">
    <property type="entry name" value="RRM_dom"/>
</dbReference>
<evidence type="ECO:0000256" key="1">
    <source>
        <dbReference type="ARBA" id="ARBA00022884"/>
    </source>
</evidence>
<keyword evidence="1 2" id="KW-0694">RNA-binding</keyword>
<reference evidence="5 6" key="1">
    <citation type="submission" date="2024-08" db="EMBL/GenBank/DDBJ databases">
        <title>Insights into the chromosomal genome structure of Flemingia macrophylla.</title>
        <authorList>
            <person name="Ding Y."/>
            <person name="Zhao Y."/>
            <person name="Bi W."/>
            <person name="Wu M."/>
            <person name="Zhao G."/>
            <person name="Gong Y."/>
            <person name="Li W."/>
            <person name="Zhang P."/>
        </authorList>
    </citation>
    <scope>NUCLEOTIDE SEQUENCE [LARGE SCALE GENOMIC DNA]</scope>
    <source>
        <strain evidence="5">DYQJB</strain>
        <tissue evidence="5">Leaf</tissue>
    </source>
</reference>
<protein>
    <recommendedName>
        <fullName evidence="4">RRM domain-containing protein</fullName>
    </recommendedName>
</protein>
<evidence type="ECO:0000256" key="3">
    <source>
        <dbReference type="SAM" id="MobiDB-lite"/>
    </source>
</evidence>
<comment type="caution">
    <text evidence="5">The sequence shown here is derived from an EMBL/GenBank/DDBJ whole genome shotgun (WGS) entry which is preliminary data.</text>
</comment>
<organism evidence="5 6">
    <name type="scientific">Flemingia macrophylla</name>
    <dbReference type="NCBI Taxonomy" id="520843"/>
    <lineage>
        <taxon>Eukaryota</taxon>
        <taxon>Viridiplantae</taxon>
        <taxon>Streptophyta</taxon>
        <taxon>Embryophyta</taxon>
        <taxon>Tracheophyta</taxon>
        <taxon>Spermatophyta</taxon>
        <taxon>Magnoliopsida</taxon>
        <taxon>eudicotyledons</taxon>
        <taxon>Gunneridae</taxon>
        <taxon>Pentapetalae</taxon>
        <taxon>rosids</taxon>
        <taxon>fabids</taxon>
        <taxon>Fabales</taxon>
        <taxon>Fabaceae</taxon>
        <taxon>Papilionoideae</taxon>
        <taxon>50 kb inversion clade</taxon>
        <taxon>NPAAA clade</taxon>
        <taxon>indigoferoid/millettioid clade</taxon>
        <taxon>Phaseoleae</taxon>
        <taxon>Flemingia</taxon>
    </lineage>
</organism>
<gene>
    <name evidence="5" type="ORF">Fmac_032722</name>
</gene>
<dbReference type="GO" id="GO:0003723">
    <property type="term" value="F:RNA binding"/>
    <property type="evidence" value="ECO:0007669"/>
    <property type="project" value="UniProtKB-UniRule"/>
</dbReference>
<dbReference type="Gene3D" id="3.30.70.330">
    <property type="match status" value="1"/>
</dbReference>
<keyword evidence="6" id="KW-1185">Reference proteome</keyword>
<accession>A0ABD1L5Q8</accession>
<dbReference type="SUPFAM" id="SSF54928">
    <property type="entry name" value="RNA-binding domain, RBD"/>
    <property type="match status" value="1"/>
</dbReference>
<evidence type="ECO:0000313" key="5">
    <source>
        <dbReference type="EMBL" id="KAL2318846.1"/>
    </source>
</evidence>
<dbReference type="PROSITE" id="PS50102">
    <property type="entry name" value="RRM"/>
    <property type="match status" value="1"/>
</dbReference>
<evidence type="ECO:0000259" key="4">
    <source>
        <dbReference type="PROSITE" id="PS50102"/>
    </source>
</evidence>
<dbReference type="PANTHER" id="PTHR48025">
    <property type="entry name" value="OS02G0815200 PROTEIN"/>
    <property type="match status" value="1"/>
</dbReference>
<feature type="domain" description="RRM" evidence="4">
    <location>
        <begin position="279"/>
        <end position="337"/>
    </location>
</feature>
<dbReference type="EMBL" id="JBGMDY010000011">
    <property type="protein sequence ID" value="KAL2318846.1"/>
    <property type="molecule type" value="Genomic_DNA"/>
</dbReference>
<dbReference type="InterPro" id="IPR012677">
    <property type="entry name" value="Nucleotide-bd_a/b_plait_sf"/>
</dbReference>
<dbReference type="InterPro" id="IPR035979">
    <property type="entry name" value="RBD_domain_sf"/>
</dbReference>
<sequence length="337" mass="37281">MGQLQNTTERELERLRRSNVDVSDRIDGLEKRRRRQQETSGSSNGRACYTLETLDRPLPLSRVSLPKFFSLHLCCPISRVSSRRLLWQFPSSSSSSSSFGGGFHHFGIKSFGSSLGKQRLKFKVGTSITLVWIEKGQTPKELEASKKTFSDLLTDLLRKFPSFLLKIPALILCILPILTLKSLSHRIQTRASATSRAFGYVSPSFLFEGVGDGEEVEMDGRGGGVKDGGFVSMSFMIRPLGGAGGLGLSPCLRWRKLKRRLSSSMAISRGGGGFSDSENRVHVGNLAWGVDNLALESLFREQQKVLEARVIYNRESGRSRGFGFVTYNSSDEVNSAI</sequence>
<dbReference type="Pfam" id="PF00076">
    <property type="entry name" value="RRM_1"/>
    <property type="match status" value="1"/>
</dbReference>
<evidence type="ECO:0000256" key="2">
    <source>
        <dbReference type="PROSITE-ProRule" id="PRU00176"/>
    </source>
</evidence>
<evidence type="ECO:0000313" key="6">
    <source>
        <dbReference type="Proteomes" id="UP001603857"/>
    </source>
</evidence>
<dbReference type="PANTHER" id="PTHR48025:SF1">
    <property type="entry name" value="RRM DOMAIN-CONTAINING PROTEIN"/>
    <property type="match status" value="1"/>
</dbReference>
<dbReference type="InterPro" id="IPR050502">
    <property type="entry name" value="Euk_RNA-bind_prot"/>
</dbReference>
<proteinExistence type="predicted"/>
<name>A0ABD1L5Q8_9FABA</name>
<dbReference type="AlphaFoldDB" id="A0ABD1L5Q8"/>
<dbReference type="Proteomes" id="UP001603857">
    <property type="component" value="Unassembled WGS sequence"/>
</dbReference>